<comment type="caution">
    <text evidence="1">The sequence shown here is derived from an EMBL/GenBank/DDBJ whole genome shotgun (WGS) entry which is preliminary data.</text>
</comment>
<dbReference type="Proteomes" id="UP001155034">
    <property type="component" value="Unassembled WGS sequence"/>
</dbReference>
<organism evidence="1 2">
    <name type="scientific">Salinibacter ruber</name>
    <dbReference type="NCBI Taxonomy" id="146919"/>
    <lineage>
        <taxon>Bacteria</taxon>
        <taxon>Pseudomonadati</taxon>
        <taxon>Rhodothermota</taxon>
        <taxon>Rhodothermia</taxon>
        <taxon>Rhodothermales</taxon>
        <taxon>Salinibacteraceae</taxon>
        <taxon>Salinibacter</taxon>
    </lineage>
</organism>
<reference evidence="1" key="1">
    <citation type="submission" date="2022-08" db="EMBL/GenBank/DDBJ databases">
        <title>Genomic Encyclopedia of Type Strains, Phase V (KMG-V): Genome sequencing to study the core and pangenomes of soil and plant-associated prokaryotes.</title>
        <authorList>
            <person name="Whitman W."/>
        </authorList>
    </citation>
    <scope>NUCLEOTIDE SEQUENCE</scope>
    <source>
        <strain evidence="1">SP2016B</strain>
    </source>
</reference>
<evidence type="ECO:0000313" key="2">
    <source>
        <dbReference type="Proteomes" id="UP001155034"/>
    </source>
</evidence>
<sequence>MSQVHHTLGLETLSEEERRALLVQAENLTLLDGKDDE</sequence>
<dbReference type="EMBL" id="JANTYZ010000002">
    <property type="protein sequence ID" value="MCS3864673.1"/>
    <property type="molecule type" value="Genomic_DNA"/>
</dbReference>
<evidence type="ECO:0000313" key="1">
    <source>
        <dbReference type="EMBL" id="MCS3864673.1"/>
    </source>
</evidence>
<name>A0A9X2U141_9BACT</name>
<dbReference type="AlphaFoldDB" id="A0A9X2U141"/>
<accession>A0A9X2U141</accession>
<proteinExistence type="predicted"/>
<gene>
    <name evidence="1" type="ORF">GGP82_001219</name>
</gene>
<protein>
    <submittedName>
        <fullName evidence="1">Uncharacterized protein</fullName>
    </submittedName>
</protein>